<dbReference type="RefSeq" id="WP_094335291.1">
    <property type="nucleotide sequence ID" value="NZ_NFIE01000007.1"/>
</dbReference>
<comment type="similarity">
    <text evidence="6 18">Belongs to the sugar phosphate cyclases superfamily. Dehydroquinate synthase family.</text>
</comment>
<evidence type="ECO:0000256" key="12">
    <source>
        <dbReference type="ARBA" id="ARBA00022741"/>
    </source>
</evidence>
<proteinExistence type="inferred from homology"/>
<comment type="pathway">
    <text evidence="5 18">Metabolic intermediate biosynthesis; chorismate biosynthesis; chorismate from D-erythrose 4-phosphate and phosphoenolpyruvate: step 2/7.</text>
</comment>
<feature type="binding site" evidence="18">
    <location>
        <begin position="132"/>
        <end position="133"/>
    </location>
    <ligand>
        <name>NAD(+)</name>
        <dbReference type="ChEBI" id="CHEBI:57540"/>
    </ligand>
</feature>
<name>A0A1Y3XX96_9ACTN</name>
<dbReference type="GO" id="GO:0046872">
    <property type="term" value="F:metal ion binding"/>
    <property type="evidence" value="ECO:0007669"/>
    <property type="project" value="UniProtKB-KW"/>
</dbReference>
<dbReference type="GO" id="GO:0009423">
    <property type="term" value="P:chorismate biosynthetic process"/>
    <property type="evidence" value="ECO:0007669"/>
    <property type="project" value="UniProtKB-UniRule"/>
</dbReference>
<comment type="caution">
    <text evidence="21">The sequence shown here is derived from an EMBL/GenBank/DDBJ whole genome shotgun (WGS) entry which is preliminary data.</text>
</comment>
<dbReference type="Gene3D" id="3.40.50.1970">
    <property type="match status" value="1"/>
</dbReference>
<evidence type="ECO:0000256" key="15">
    <source>
        <dbReference type="ARBA" id="ARBA00023141"/>
    </source>
</evidence>
<keyword evidence="13 18" id="KW-0862">Zinc</keyword>
<evidence type="ECO:0000256" key="18">
    <source>
        <dbReference type="HAMAP-Rule" id="MF_00110"/>
    </source>
</evidence>
<keyword evidence="17 18" id="KW-0170">Cobalt</keyword>
<dbReference type="InterPro" id="IPR016037">
    <property type="entry name" value="DHQ_synth_AroB"/>
</dbReference>
<keyword evidence="10 18" id="KW-0028">Amino-acid biosynthesis</keyword>
<comment type="catalytic activity">
    <reaction evidence="1 18">
        <text>7-phospho-2-dehydro-3-deoxy-D-arabino-heptonate = 3-dehydroquinate + phosphate</text>
        <dbReference type="Rhea" id="RHEA:21968"/>
        <dbReference type="ChEBI" id="CHEBI:32364"/>
        <dbReference type="ChEBI" id="CHEBI:43474"/>
        <dbReference type="ChEBI" id="CHEBI:58394"/>
        <dbReference type="EC" id="4.2.3.4"/>
    </reaction>
</comment>
<comment type="subcellular location">
    <subcellularLocation>
        <location evidence="4 18">Cytoplasm</location>
    </subcellularLocation>
</comment>
<dbReference type="InterPro" id="IPR030960">
    <property type="entry name" value="DHQS/DOIS_N"/>
</dbReference>
<dbReference type="GO" id="GO:0003856">
    <property type="term" value="F:3-dehydroquinate synthase activity"/>
    <property type="evidence" value="ECO:0007669"/>
    <property type="project" value="UniProtKB-UniRule"/>
</dbReference>
<dbReference type="CDD" id="cd08195">
    <property type="entry name" value="DHQS"/>
    <property type="match status" value="1"/>
</dbReference>
<dbReference type="PANTHER" id="PTHR43622:SF7">
    <property type="entry name" value="3-DEHYDROQUINATE SYNTHASE, CHLOROPLASTIC"/>
    <property type="match status" value="1"/>
</dbReference>
<keyword evidence="12 18" id="KW-0547">Nucleotide-binding</keyword>
<feature type="binding site" evidence="18">
    <location>
        <position position="145"/>
    </location>
    <ligand>
        <name>NAD(+)</name>
        <dbReference type="ChEBI" id="CHEBI:57540"/>
    </ligand>
</feature>
<organism evidence="21 22">
    <name type="scientific">[Collinsella] massiliensis</name>
    <dbReference type="NCBI Taxonomy" id="1232426"/>
    <lineage>
        <taxon>Bacteria</taxon>
        <taxon>Bacillati</taxon>
        <taxon>Actinomycetota</taxon>
        <taxon>Coriobacteriia</taxon>
        <taxon>Coriobacteriales</taxon>
        <taxon>Coriobacteriaceae</taxon>
        <taxon>Enorma</taxon>
    </lineage>
</organism>
<dbReference type="FunFam" id="3.40.50.1970:FF:000007">
    <property type="entry name" value="Pentafunctional AROM polypeptide"/>
    <property type="match status" value="1"/>
</dbReference>
<evidence type="ECO:0000256" key="4">
    <source>
        <dbReference type="ARBA" id="ARBA00004496"/>
    </source>
</evidence>
<dbReference type="GO" id="GO:0005737">
    <property type="term" value="C:cytoplasm"/>
    <property type="evidence" value="ECO:0007669"/>
    <property type="project" value="UniProtKB-SubCell"/>
</dbReference>
<evidence type="ECO:0000256" key="11">
    <source>
        <dbReference type="ARBA" id="ARBA00022723"/>
    </source>
</evidence>
<evidence type="ECO:0000256" key="17">
    <source>
        <dbReference type="ARBA" id="ARBA00023285"/>
    </source>
</evidence>
<protein>
    <recommendedName>
        <fullName evidence="8 18">3-dehydroquinate synthase</fullName>
        <shortName evidence="18">DHQS</shortName>
        <ecNumber evidence="7 18">4.2.3.4</ecNumber>
    </recommendedName>
</protein>
<comment type="caution">
    <text evidence="18">Lacks conserved residue(s) required for the propagation of feature annotation.</text>
</comment>
<dbReference type="SUPFAM" id="SSF56796">
    <property type="entry name" value="Dehydroquinate synthase-like"/>
    <property type="match status" value="1"/>
</dbReference>
<keyword evidence="22" id="KW-1185">Reference proteome</keyword>
<dbReference type="InterPro" id="IPR050071">
    <property type="entry name" value="Dehydroquinate_synthase"/>
</dbReference>
<feature type="binding site" evidence="18">
    <location>
        <begin position="172"/>
        <end position="175"/>
    </location>
    <ligand>
        <name>NAD(+)</name>
        <dbReference type="ChEBI" id="CHEBI:57540"/>
    </ligand>
</feature>
<dbReference type="AlphaFoldDB" id="A0A1Y3XX96"/>
<evidence type="ECO:0000256" key="7">
    <source>
        <dbReference type="ARBA" id="ARBA00013031"/>
    </source>
</evidence>
<dbReference type="UniPathway" id="UPA00053">
    <property type="reaction ID" value="UER00085"/>
</dbReference>
<dbReference type="EMBL" id="NFIE01000007">
    <property type="protein sequence ID" value="OUN88938.1"/>
    <property type="molecule type" value="Genomic_DNA"/>
</dbReference>
<dbReference type="GO" id="GO:0000166">
    <property type="term" value="F:nucleotide binding"/>
    <property type="evidence" value="ECO:0007669"/>
    <property type="project" value="UniProtKB-KW"/>
</dbReference>
<feature type="binding site" evidence="18">
    <location>
        <position position="252"/>
    </location>
    <ligand>
        <name>Zn(2+)</name>
        <dbReference type="ChEBI" id="CHEBI:29105"/>
    </ligand>
</feature>
<evidence type="ECO:0000256" key="5">
    <source>
        <dbReference type="ARBA" id="ARBA00004661"/>
    </source>
</evidence>
<evidence type="ECO:0000256" key="13">
    <source>
        <dbReference type="ARBA" id="ARBA00022833"/>
    </source>
</evidence>
<dbReference type="GO" id="GO:0008652">
    <property type="term" value="P:amino acid biosynthetic process"/>
    <property type="evidence" value="ECO:0007669"/>
    <property type="project" value="UniProtKB-KW"/>
</dbReference>
<reference evidence="22" key="1">
    <citation type="submission" date="2017-04" db="EMBL/GenBank/DDBJ databases">
        <title>Function of individual gut microbiota members based on whole genome sequencing of pure cultures obtained from chicken caecum.</title>
        <authorList>
            <person name="Medvecky M."/>
            <person name="Cejkova D."/>
            <person name="Polansky O."/>
            <person name="Karasova D."/>
            <person name="Kubasova T."/>
            <person name="Cizek A."/>
            <person name="Rychlik I."/>
        </authorList>
    </citation>
    <scope>NUCLEOTIDE SEQUENCE [LARGE SCALE GENOMIC DNA]</scope>
    <source>
        <strain evidence="22">An5</strain>
    </source>
</reference>
<accession>A0A1Y3XX96</accession>
<comment type="cofactor">
    <cofactor evidence="3">
        <name>Zn(2+)</name>
        <dbReference type="ChEBI" id="CHEBI:29105"/>
    </cofactor>
</comment>
<evidence type="ECO:0000256" key="1">
    <source>
        <dbReference type="ARBA" id="ARBA00001393"/>
    </source>
</evidence>
<dbReference type="PANTHER" id="PTHR43622">
    <property type="entry name" value="3-DEHYDROQUINATE SYNTHASE"/>
    <property type="match status" value="1"/>
</dbReference>
<evidence type="ECO:0000256" key="3">
    <source>
        <dbReference type="ARBA" id="ARBA00001947"/>
    </source>
</evidence>
<evidence type="ECO:0000259" key="20">
    <source>
        <dbReference type="Pfam" id="PF24621"/>
    </source>
</evidence>
<dbReference type="Pfam" id="PF01761">
    <property type="entry name" value="DHQ_synthase"/>
    <property type="match status" value="1"/>
</dbReference>
<comment type="cofactor">
    <cofactor evidence="18">
        <name>Co(2+)</name>
        <dbReference type="ChEBI" id="CHEBI:48828"/>
    </cofactor>
    <cofactor evidence="18">
        <name>Zn(2+)</name>
        <dbReference type="ChEBI" id="CHEBI:29105"/>
    </cofactor>
    <text evidence="18">Binds 1 divalent metal cation per subunit. Can use either Co(2+) or Zn(2+).</text>
</comment>
<feature type="domain" description="3-dehydroquinate synthase N-terminal" evidence="19">
    <location>
        <begin position="71"/>
        <end position="181"/>
    </location>
</feature>
<evidence type="ECO:0000256" key="10">
    <source>
        <dbReference type="ARBA" id="ARBA00022605"/>
    </source>
</evidence>
<dbReference type="Gene3D" id="1.20.1090.10">
    <property type="entry name" value="Dehydroquinate synthase-like - alpha domain"/>
    <property type="match status" value="1"/>
</dbReference>
<feature type="domain" description="3-dehydroquinate synthase C-terminal" evidence="20">
    <location>
        <begin position="184"/>
        <end position="330"/>
    </location>
</feature>
<dbReference type="Pfam" id="PF24621">
    <property type="entry name" value="DHQS_C"/>
    <property type="match status" value="1"/>
</dbReference>
<keyword evidence="16 18" id="KW-0456">Lyase</keyword>
<evidence type="ECO:0000256" key="8">
    <source>
        <dbReference type="ARBA" id="ARBA00017684"/>
    </source>
</evidence>
<keyword evidence="15 18" id="KW-0057">Aromatic amino acid biosynthesis</keyword>
<gene>
    <name evidence="18" type="primary">aroB</name>
    <name evidence="21" type="ORF">B5G02_04035</name>
</gene>
<dbReference type="GO" id="GO:0009073">
    <property type="term" value="P:aromatic amino acid family biosynthetic process"/>
    <property type="evidence" value="ECO:0007669"/>
    <property type="project" value="UniProtKB-KW"/>
</dbReference>
<evidence type="ECO:0000313" key="21">
    <source>
        <dbReference type="EMBL" id="OUN88938.1"/>
    </source>
</evidence>
<keyword evidence="11 18" id="KW-0479">Metal-binding</keyword>
<dbReference type="NCBIfam" id="TIGR01357">
    <property type="entry name" value="aroB"/>
    <property type="match status" value="1"/>
</dbReference>
<evidence type="ECO:0000256" key="9">
    <source>
        <dbReference type="ARBA" id="ARBA00022490"/>
    </source>
</evidence>
<dbReference type="Proteomes" id="UP000195781">
    <property type="component" value="Unassembled WGS sequence"/>
</dbReference>
<feature type="binding site" evidence="18">
    <location>
        <position position="268"/>
    </location>
    <ligand>
        <name>Zn(2+)</name>
        <dbReference type="ChEBI" id="CHEBI:29105"/>
    </ligand>
</feature>
<dbReference type="HAMAP" id="MF_00110">
    <property type="entry name" value="DHQ_synthase"/>
    <property type="match status" value="1"/>
</dbReference>
<comment type="function">
    <text evidence="18">Catalyzes the conversion of 3-deoxy-D-arabino-heptulosonate 7-phosphate (DAHP) to dehydroquinate (DHQ).</text>
</comment>
<evidence type="ECO:0000313" key="22">
    <source>
        <dbReference type="Proteomes" id="UP000195781"/>
    </source>
</evidence>
<feature type="binding site" evidence="18">
    <location>
        <begin position="108"/>
        <end position="112"/>
    </location>
    <ligand>
        <name>NAD(+)</name>
        <dbReference type="ChEBI" id="CHEBI:57540"/>
    </ligand>
</feature>
<dbReference type="InterPro" id="IPR056179">
    <property type="entry name" value="DHQS_C"/>
</dbReference>
<evidence type="ECO:0000256" key="2">
    <source>
        <dbReference type="ARBA" id="ARBA00001911"/>
    </source>
</evidence>
<evidence type="ECO:0000256" key="6">
    <source>
        <dbReference type="ARBA" id="ARBA00005412"/>
    </source>
</evidence>
<keyword evidence="9 18" id="KW-0963">Cytoplasm</keyword>
<feature type="binding site" evidence="18">
    <location>
        <position position="187"/>
    </location>
    <ligand>
        <name>Zn(2+)</name>
        <dbReference type="ChEBI" id="CHEBI:29105"/>
    </ligand>
</feature>
<sequence length="374" mass="39343">MAEITIDITVQNPYRVHIGTRLLEGAGAVVRDAVPRARKAVIVTDSNVGPLYAHIVRDSLAEAGLEVAVHTFPAGEEHKTLATYGAILEFLAAEELDRSDVVIALGGGVTGDMAGFAAATYMRGIAYVQMPTTLLAMVDSSVGGKCAVDLSCGKNLAGAFWQPGAVVADVGCLGTLTPEQLADGCGEVVKHAVIADASLFELLEKTPLTFDLLTRDLSLAAAIIARNVEIKRDVVVIDERENGARKLLNFGHSIGHAIEACSGYTLGHGTCVAVGMVAMARGARAAGWDAPDFEEDTAERIDALCRAHGLSTACPYPADELVEAAMHDKKRRGTTIDLVIPHRIGAASIERCDLEQLRAIIELGVEAPAEGGAR</sequence>
<evidence type="ECO:0000259" key="19">
    <source>
        <dbReference type="Pfam" id="PF01761"/>
    </source>
</evidence>
<dbReference type="InterPro" id="IPR030963">
    <property type="entry name" value="DHQ_synth_fam"/>
</dbReference>
<comment type="cofactor">
    <cofactor evidence="2 18">
        <name>NAD(+)</name>
        <dbReference type="ChEBI" id="CHEBI:57540"/>
    </cofactor>
</comment>
<dbReference type="OrthoDB" id="9806583at2"/>
<dbReference type="EC" id="4.2.3.4" evidence="7 18"/>
<evidence type="ECO:0000256" key="14">
    <source>
        <dbReference type="ARBA" id="ARBA00023027"/>
    </source>
</evidence>
<feature type="binding site" evidence="18">
    <location>
        <position position="154"/>
    </location>
    <ligand>
        <name>NAD(+)</name>
        <dbReference type="ChEBI" id="CHEBI:57540"/>
    </ligand>
</feature>
<keyword evidence="14 18" id="KW-0520">NAD</keyword>
<dbReference type="PIRSF" id="PIRSF001455">
    <property type="entry name" value="DHQ_synth"/>
    <property type="match status" value="1"/>
</dbReference>
<evidence type="ECO:0000256" key="16">
    <source>
        <dbReference type="ARBA" id="ARBA00023239"/>
    </source>
</evidence>